<evidence type="ECO:0000256" key="5">
    <source>
        <dbReference type="ARBA" id="ARBA00022741"/>
    </source>
</evidence>
<keyword evidence="4" id="KW-0808">Transferase</keyword>
<evidence type="ECO:0000256" key="1">
    <source>
        <dbReference type="ARBA" id="ARBA00000085"/>
    </source>
</evidence>
<feature type="transmembrane region" description="Helical" evidence="9">
    <location>
        <begin position="98"/>
        <end position="119"/>
    </location>
</feature>
<dbReference type="InterPro" id="IPR036890">
    <property type="entry name" value="HATPase_C_sf"/>
</dbReference>
<dbReference type="InterPro" id="IPR050482">
    <property type="entry name" value="Sensor_HK_TwoCompSys"/>
</dbReference>
<keyword evidence="12" id="KW-1185">Reference proteome</keyword>
<dbReference type="Pfam" id="PF07730">
    <property type="entry name" value="HisKA_3"/>
    <property type="match status" value="1"/>
</dbReference>
<name>A0A8J3LDD3_9ACTN</name>
<keyword evidence="8" id="KW-0902">Two-component regulatory system</keyword>
<dbReference type="EMBL" id="BONJ01000028">
    <property type="protein sequence ID" value="GIG16535.1"/>
    <property type="molecule type" value="Genomic_DNA"/>
</dbReference>
<evidence type="ECO:0000256" key="9">
    <source>
        <dbReference type="SAM" id="Phobius"/>
    </source>
</evidence>
<keyword evidence="7" id="KW-0067">ATP-binding</keyword>
<gene>
    <name evidence="11" type="ORF">Cme02nite_48670</name>
</gene>
<feature type="transmembrane region" description="Helical" evidence="9">
    <location>
        <begin position="72"/>
        <end position="92"/>
    </location>
</feature>
<proteinExistence type="predicted"/>
<dbReference type="GO" id="GO:0000155">
    <property type="term" value="F:phosphorelay sensor kinase activity"/>
    <property type="evidence" value="ECO:0007669"/>
    <property type="project" value="InterPro"/>
</dbReference>
<feature type="domain" description="Signal transduction histidine kinase subgroup 3 dimerisation and phosphoacceptor" evidence="10">
    <location>
        <begin position="151"/>
        <end position="216"/>
    </location>
</feature>
<dbReference type="InterPro" id="IPR011712">
    <property type="entry name" value="Sig_transdc_His_kin_sub3_dim/P"/>
</dbReference>
<keyword evidence="9" id="KW-1133">Transmembrane helix</keyword>
<sequence>MLTAVALWGAGGRYLLLDVATSVVAVAMAPILLRRPVAGAIVVNVLAALSPVATPAATMGSLVTARLRPFGTAARIALLGVAAHAVQGWWRAQHGLSYGWWLLLMCAAYAALAGWGAWWRARAALIASLRERTRQLEQEQERRVAEARAGERARIAREMHDVLAHRLSLVATYAGALEYRPDLPPQRIAEAAGVVREGVHQALDELREVITLLRDATEEDLPAPTLDDLPALVADWTRVGQVVRVDGRVAAAVPPTAGRAAYRVLQEAVTNARKHAPGEPVAVALSGEPGGSLVIEVRNALAAPAGMAGAGAGLAGLAERVRLAGGRLQHDTDGCEFRLRVWLPLPA</sequence>
<evidence type="ECO:0000256" key="7">
    <source>
        <dbReference type="ARBA" id="ARBA00022840"/>
    </source>
</evidence>
<evidence type="ECO:0000256" key="8">
    <source>
        <dbReference type="ARBA" id="ARBA00023012"/>
    </source>
</evidence>
<keyword evidence="6 11" id="KW-0418">Kinase</keyword>
<evidence type="ECO:0000313" key="12">
    <source>
        <dbReference type="Proteomes" id="UP000660339"/>
    </source>
</evidence>
<dbReference type="Gene3D" id="1.20.5.1930">
    <property type="match status" value="1"/>
</dbReference>
<dbReference type="EC" id="2.7.13.3" evidence="2"/>
<keyword evidence="9" id="KW-0812">Transmembrane</keyword>
<reference evidence="11" key="1">
    <citation type="submission" date="2021-01" db="EMBL/GenBank/DDBJ databases">
        <title>Whole genome shotgun sequence of Catellatospora methionotrophica NBRC 14553.</title>
        <authorList>
            <person name="Komaki H."/>
            <person name="Tamura T."/>
        </authorList>
    </citation>
    <scope>NUCLEOTIDE SEQUENCE</scope>
    <source>
        <strain evidence="11">NBRC 14553</strain>
    </source>
</reference>
<evidence type="ECO:0000313" key="11">
    <source>
        <dbReference type="EMBL" id="GIG16535.1"/>
    </source>
</evidence>
<keyword evidence="3" id="KW-0597">Phosphoprotein</keyword>
<dbReference type="GO" id="GO:0046983">
    <property type="term" value="F:protein dimerization activity"/>
    <property type="evidence" value="ECO:0007669"/>
    <property type="project" value="InterPro"/>
</dbReference>
<evidence type="ECO:0000256" key="4">
    <source>
        <dbReference type="ARBA" id="ARBA00022679"/>
    </source>
</evidence>
<evidence type="ECO:0000256" key="6">
    <source>
        <dbReference type="ARBA" id="ARBA00022777"/>
    </source>
</evidence>
<dbReference type="SUPFAM" id="SSF55874">
    <property type="entry name" value="ATPase domain of HSP90 chaperone/DNA topoisomerase II/histidine kinase"/>
    <property type="match status" value="1"/>
</dbReference>
<dbReference type="GO" id="GO:0005524">
    <property type="term" value="F:ATP binding"/>
    <property type="evidence" value="ECO:0007669"/>
    <property type="project" value="UniProtKB-KW"/>
</dbReference>
<evidence type="ECO:0000259" key="10">
    <source>
        <dbReference type="Pfam" id="PF07730"/>
    </source>
</evidence>
<keyword evidence="5" id="KW-0547">Nucleotide-binding</keyword>
<evidence type="ECO:0000256" key="2">
    <source>
        <dbReference type="ARBA" id="ARBA00012438"/>
    </source>
</evidence>
<comment type="caution">
    <text evidence="11">The sequence shown here is derived from an EMBL/GenBank/DDBJ whole genome shotgun (WGS) entry which is preliminary data.</text>
</comment>
<comment type="catalytic activity">
    <reaction evidence="1">
        <text>ATP + protein L-histidine = ADP + protein N-phospho-L-histidine.</text>
        <dbReference type="EC" id="2.7.13.3"/>
    </reaction>
</comment>
<dbReference type="Gene3D" id="3.30.565.10">
    <property type="entry name" value="Histidine kinase-like ATPase, C-terminal domain"/>
    <property type="match status" value="1"/>
</dbReference>
<accession>A0A8J3LDD3</accession>
<dbReference type="Proteomes" id="UP000660339">
    <property type="component" value="Unassembled WGS sequence"/>
</dbReference>
<keyword evidence="9" id="KW-0472">Membrane</keyword>
<feature type="transmembrane region" description="Helical" evidence="9">
    <location>
        <begin position="12"/>
        <end position="33"/>
    </location>
</feature>
<feature type="transmembrane region" description="Helical" evidence="9">
    <location>
        <begin position="39"/>
        <end position="60"/>
    </location>
</feature>
<dbReference type="PANTHER" id="PTHR24421:SF10">
    <property type="entry name" value="NITRATE_NITRITE SENSOR PROTEIN NARQ"/>
    <property type="match status" value="1"/>
</dbReference>
<organism evidence="11 12">
    <name type="scientific">Catellatospora methionotrophica</name>
    <dbReference type="NCBI Taxonomy" id="121620"/>
    <lineage>
        <taxon>Bacteria</taxon>
        <taxon>Bacillati</taxon>
        <taxon>Actinomycetota</taxon>
        <taxon>Actinomycetes</taxon>
        <taxon>Micromonosporales</taxon>
        <taxon>Micromonosporaceae</taxon>
        <taxon>Catellatospora</taxon>
    </lineage>
</organism>
<protein>
    <recommendedName>
        <fullName evidence="2">histidine kinase</fullName>
        <ecNumber evidence="2">2.7.13.3</ecNumber>
    </recommendedName>
</protein>
<dbReference type="AlphaFoldDB" id="A0A8J3LDD3"/>
<dbReference type="GO" id="GO:0016020">
    <property type="term" value="C:membrane"/>
    <property type="evidence" value="ECO:0007669"/>
    <property type="project" value="InterPro"/>
</dbReference>
<dbReference type="PANTHER" id="PTHR24421">
    <property type="entry name" value="NITRATE/NITRITE SENSOR PROTEIN NARX-RELATED"/>
    <property type="match status" value="1"/>
</dbReference>
<evidence type="ECO:0000256" key="3">
    <source>
        <dbReference type="ARBA" id="ARBA00022553"/>
    </source>
</evidence>